<protein>
    <recommendedName>
        <fullName evidence="5">FAD-binding domain-containing protein</fullName>
    </recommendedName>
</protein>
<dbReference type="InterPro" id="IPR002938">
    <property type="entry name" value="FAD-bd"/>
</dbReference>
<name>A0A836BQR0_9CHLO</name>
<keyword evidence="7" id="KW-1185">Reference proteome</keyword>
<comment type="similarity">
    <text evidence="3">Belongs to the 3-hydroxybenzoate 6-hydroxylase family.</text>
</comment>
<dbReference type="PRINTS" id="PR00420">
    <property type="entry name" value="RNGMNOXGNASE"/>
</dbReference>
<dbReference type="SUPFAM" id="SSF51905">
    <property type="entry name" value="FAD/NAD(P)-binding domain"/>
    <property type="match status" value="1"/>
</dbReference>
<gene>
    <name evidence="6" type="ORF">HYH03_015967</name>
</gene>
<comment type="caution">
    <text evidence="6">The sequence shown here is derived from an EMBL/GenBank/DDBJ whole genome shotgun (WGS) entry which is preliminary data.</text>
</comment>
<organism evidence="6 7">
    <name type="scientific">Edaphochlamys debaryana</name>
    <dbReference type="NCBI Taxonomy" id="47281"/>
    <lineage>
        <taxon>Eukaryota</taxon>
        <taxon>Viridiplantae</taxon>
        <taxon>Chlorophyta</taxon>
        <taxon>core chlorophytes</taxon>
        <taxon>Chlorophyceae</taxon>
        <taxon>CS clade</taxon>
        <taxon>Chlamydomonadales</taxon>
        <taxon>Chlamydomonadales incertae sedis</taxon>
        <taxon>Edaphochlamys</taxon>
    </lineage>
</organism>
<evidence type="ECO:0000313" key="7">
    <source>
        <dbReference type="Proteomes" id="UP000612055"/>
    </source>
</evidence>
<dbReference type="Pfam" id="PF01494">
    <property type="entry name" value="FAD_binding_3"/>
    <property type="match status" value="1"/>
</dbReference>
<dbReference type="PANTHER" id="PTHR45934:SF9">
    <property type="entry name" value="FAD_NAD(P)-BINDING OXIDOREDUCTASE FAMILY PROTEIN"/>
    <property type="match status" value="1"/>
</dbReference>
<proteinExistence type="inferred from homology"/>
<evidence type="ECO:0000256" key="1">
    <source>
        <dbReference type="ARBA" id="ARBA00023002"/>
    </source>
</evidence>
<evidence type="ECO:0000256" key="3">
    <source>
        <dbReference type="ARBA" id="ARBA00024018"/>
    </source>
</evidence>
<evidence type="ECO:0000256" key="4">
    <source>
        <dbReference type="SAM" id="MobiDB-lite"/>
    </source>
</evidence>
<accession>A0A836BQR0</accession>
<dbReference type="EMBL" id="JAEHOE010000132">
    <property type="protein sequence ID" value="KAG2485292.1"/>
    <property type="molecule type" value="Genomic_DNA"/>
</dbReference>
<feature type="compositionally biased region" description="Basic residues" evidence="4">
    <location>
        <begin position="22"/>
        <end position="33"/>
    </location>
</feature>
<evidence type="ECO:0000256" key="2">
    <source>
        <dbReference type="ARBA" id="ARBA00023033"/>
    </source>
</evidence>
<dbReference type="GO" id="GO:0071949">
    <property type="term" value="F:FAD binding"/>
    <property type="evidence" value="ECO:0007669"/>
    <property type="project" value="InterPro"/>
</dbReference>
<dbReference type="GO" id="GO:0004497">
    <property type="term" value="F:monooxygenase activity"/>
    <property type="evidence" value="ECO:0007669"/>
    <property type="project" value="UniProtKB-KW"/>
</dbReference>
<evidence type="ECO:0000259" key="5">
    <source>
        <dbReference type="Pfam" id="PF01494"/>
    </source>
</evidence>
<dbReference type="Proteomes" id="UP000612055">
    <property type="component" value="Unassembled WGS sequence"/>
</dbReference>
<dbReference type="InterPro" id="IPR036188">
    <property type="entry name" value="FAD/NAD-bd_sf"/>
</dbReference>
<feature type="region of interest" description="Disordered" evidence="4">
    <location>
        <begin position="1"/>
        <end position="33"/>
    </location>
</feature>
<keyword evidence="2" id="KW-0503">Monooxygenase</keyword>
<sequence>MRATHHAGSGHAPTRASIGQTHRAHRPAPRNPRRQLVVIASSSSSSSSSRGATWSDSAPVLVSGAGIAGLATAAALAKVGIPVRLYEQGPGLRQEGAAIGLWANAWRALDAVGAGPALRGDHLLLNRVQLCSSGGEVLRSFGFEECDAARGPTGSEFRGVRRAALLQALYDQIPEADRVVTFGTAIEEVLSYGGEQSSEPSTSGSGGGAVAARLSDGRTVYGSALVGADGVGSVVARRLGLARPNYAGYVALRGVAEFPSAAAAAGLGLPTDTIRQIWGEGVRAGLYPVTPTSMYWYVCYNLDEQAAASKPSSAAERQRLALGAVKGWAWGVEEAIRSTPPEDITFGAMADRWTRGAFGQGCVTLAGDAAHPMTPNLGQGGCTALEDAVVLARSLREAGSPQGPALAAALRRYEEARSGRCFPLTARANLMGAALQIPLSPVCTVRNAFVRSAFKPAHFMDHTTYDCGTL</sequence>
<keyword evidence="1" id="KW-0560">Oxidoreductase</keyword>
<dbReference type="InterPro" id="IPR044560">
    <property type="entry name" value="MOase"/>
</dbReference>
<feature type="domain" description="FAD-binding" evidence="5">
    <location>
        <begin position="58"/>
        <end position="419"/>
    </location>
</feature>
<dbReference type="Gene3D" id="3.50.50.60">
    <property type="entry name" value="FAD/NAD(P)-binding domain"/>
    <property type="match status" value="1"/>
</dbReference>
<dbReference type="AlphaFoldDB" id="A0A836BQR0"/>
<evidence type="ECO:0000313" key="6">
    <source>
        <dbReference type="EMBL" id="KAG2485292.1"/>
    </source>
</evidence>
<dbReference type="PANTHER" id="PTHR45934">
    <property type="entry name" value="FAD/NAD(P)-BINDING OXIDOREDUCTASE FAMILY PROTEIN"/>
    <property type="match status" value="1"/>
</dbReference>
<reference evidence="6" key="1">
    <citation type="journal article" date="2020" name="bioRxiv">
        <title>Comparative genomics of Chlamydomonas.</title>
        <authorList>
            <person name="Craig R.J."/>
            <person name="Hasan A.R."/>
            <person name="Ness R.W."/>
            <person name="Keightley P.D."/>
        </authorList>
    </citation>
    <scope>NUCLEOTIDE SEQUENCE</scope>
    <source>
        <strain evidence="6">CCAP 11/70</strain>
    </source>
</reference>
<dbReference type="OrthoDB" id="655030at2759"/>